<evidence type="ECO:0000256" key="1">
    <source>
        <dbReference type="SAM" id="SignalP"/>
    </source>
</evidence>
<reference evidence="2" key="2">
    <citation type="submission" date="2023-02" db="EMBL/GenBank/DDBJ databases">
        <authorList>
            <consortium name="DOE Joint Genome Institute"/>
            <person name="Mondo S.J."/>
            <person name="Chang Y."/>
            <person name="Wang Y."/>
            <person name="Ahrendt S."/>
            <person name="Andreopoulos W."/>
            <person name="Barry K."/>
            <person name="Beard J."/>
            <person name="Benny G.L."/>
            <person name="Blankenship S."/>
            <person name="Bonito G."/>
            <person name="Cuomo C."/>
            <person name="Desiro A."/>
            <person name="Gervers K.A."/>
            <person name="Hundley H."/>
            <person name="Kuo A."/>
            <person name="LaButti K."/>
            <person name="Lang B.F."/>
            <person name="Lipzen A."/>
            <person name="O'Donnell K."/>
            <person name="Pangilinan J."/>
            <person name="Reynolds N."/>
            <person name="Sandor L."/>
            <person name="Smith M.W."/>
            <person name="Tsang A."/>
            <person name="Grigoriev I.V."/>
            <person name="Stajich J.E."/>
            <person name="Spatafora J.W."/>
        </authorList>
    </citation>
    <scope>NUCLEOTIDE SEQUENCE</scope>
    <source>
        <strain evidence="2">RSA 2281</strain>
    </source>
</reference>
<organism evidence="2 3">
    <name type="scientific">Phascolomyces articulosus</name>
    <dbReference type="NCBI Taxonomy" id="60185"/>
    <lineage>
        <taxon>Eukaryota</taxon>
        <taxon>Fungi</taxon>
        <taxon>Fungi incertae sedis</taxon>
        <taxon>Mucoromycota</taxon>
        <taxon>Mucoromycotina</taxon>
        <taxon>Mucoromycetes</taxon>
        <taxon>Mucorales</taxon>
        <taxon>Lichtheimiaceae</taxon>
        <taxon>Phascolomyces</taxon>
    </lineage>
</organism>
<keyword evidence="3" id="KW-1185">Reference proteome</keyword>
<name>A0AAD5JQF7_9FUNG</name>
<gene>
    <name evidence="2" type="ORF">BDA99DRAFT_524537</name>
</gene>
<feature type="chain" id="PRO_5042176581" evidence="1">
    <location>
        <begin position="21"/>
        <end position="63"/>
    </location>
</feature>
<comment type="caution">
    <text evidence="2">The sequence shown here is derived from an EMBL/GenBank/DDBJ whole genome shotgun (WGS) entry which is preliminary data.</text>
</comment>
<accession>A0AAD5JQF7</accession>
<sequence>MSLNFFIIIFAVFCCNASFAARISYTTKYTIHTCVHHTYHIDSISIISLLFFLKPFTFSIHLY</sequence>
<dbReference type="EMBL" id="JAIXMP010000037">
    <property type="protein sequence ID" value="KAI9248813.1"/>
    <property type="molecule type" value="Genomic_DNA"/>
</dbReference>
<feature type="signal peptide" evidence="1">
    <location>
        <begin position="1"/>
        <end position="20"/>
    </location>
</feature>
<keyword evidence="1" id="KW-0732">Signal</keyword>
<proteinExistence type="predicted"/>
<reference evidence="2" key="1">
    <citation type="journal article" date="2022" name="IScience">
        <title>Evolution of zygomycete secretomes and the origins of terrestrial fungal ecologies.</title>
        <authorList>
            <person name="Chang Y."/>
            <person name="Wang Y."/>
            <person name="Mondo S."/>
            <person name="Ahrendt S."/>
            <person name="Andreopoulos W."/>
            <person name="Barry K."/>
            <person name="Beard J."/>
            <person name="Benny G.L."/>
            <person name="Blankenship S."/>
            <person name="Bonito G."/>
            <person name="Cuomo C."/>
            <person name="Desiro A."/>
            <person name="Gervers K.A."/>
            <person name="Hundley H."/>
            <person name="Kuo A."/>
            <person name="LaButti K."/>
            <person name="Lang B.F."/>
            <person name="Lipzen A."/>
            <person name="O'Donnell K."/>
            <person name="Pangilinan J."/>
            <person name="Reynolds N."/>
            <person name="Sandor L."/>
            <person name="Smith M.E."/>
            <person name="Tsang A."/>
            <person name="Grigoriev I.V."/>
            <person name="Stajich J.E."/>
            <person name="Spatafora J.W."/>
        </authorList>
    </citation>
    <scope>NUCLEOTIDE SEQUENCE</scope>
    <source>
        <strain evidence="2">RSA 2281</strain>
    </source>
</reference>
<protein>
    <submittedName>
        <fullName evidence="2">Uncharacterized protein</fullName>
    </submittedName>
</protein>
<dbReference type="Proteomes" id="UP001209540">
    <property type="component" value="Unassembled WGS sequence"/>
</dbReference>
<dbReference type="AlphaFoldDB" id="A0AAD5JQF7"/>
<evidence type="ECO:0000313" key="2">
    <source>
        <dbReference type="EMBL" id="KAI9248813.1"/>
    </source>
</evidence>
<evidence type="ECO:0000313" key="3">
    <source>
        <dbReference type="Proteomes" id="UP001209540"/>
    </source>
</evidence>